<dbReference type="Proteomes" id="UP000283700">
    <property type="component" value="Unassembled WGS sequence"/>
</dbReference>
<protein>
    <submittedName>
        <fullName evidence="1">Uncharacterized protein</fullName>
    </submittedName>
</protein>
<organism evidence="1 3">
    <name type="scientific">Anaerobutyricum hallii</name>
    <dbReference type="NCBI Taxonomy" id="39488"/>
    <lineage>
        <taxon>Bacteria</taxon>
        <taxon>Bacillati</taxon>
        <taxon>Bacillota</taxon>
        <taxon>Clostridia</taxon>
        <taxon>Lachnospirales</taxon>
        <taxon>Lachnospiraceae</taxon>
        <taxon>Anaerobutyricum</taxon>
    </lineage>
</organism>
<evidence type="ECO:0000313" key="2">
    <source>
        <dbReference type="EMBL" id="RHN16160.1"/>
    </source>
</evidence>
<comment type="caution">
    <text evidence="1">The sequence shown here is derived from an EMBL/GenBank/DDBJ whole genome shotgun (WGS) entry which is preliminary data.</text>
</comment>
<proteinExistence type="predicted"/>
<reference evidence="3 4" key="1">
    <citation type="submission" date="2018-08" db="EMBL/GenBank/DDBJ databases">
        <title>A genome reference for cultivated species of the human gut microbiota.</title>
        <authorList>
            <person name="Zou Y."/>
            <person name="Xue W."/>
            <person name="Luo G."/>
        </authorList>
    </citation>
    <scope>NUCLEOTIDE SEQUENCE [LARGE SCALE GENOMIC DNA]</scope>
    <source>
        <strain evidence="2 4">AF31-17AC</strain>
        <strain evidence="1 3">TM10-1AC</strain>
    </source>
</reference>
<dbReference type="RefSeq" id="WP_117983775.1">
    <property type="nucleotide sequence ID" value="NZ_CATVSP010000120.1"/>
</dbReference>
<gene>
    <name evidence="2" type="ORF">DWZ29_03385</name>
    <name evidence="1" type="ORF">DXD91_15735</name>
</gene>
<name>A0A374MWN8_9FIRM</name>
<dbReference type="EMBL" id="QSOE01000205">
    <property type="protein sequence ID" value="RGI75861.1"/>
    <property type="molecule type" value="Genomic_DNA"/>
</dbReference>
<sequence length="72" mass="8604">MIKRKIQYGKDGKWIHNYYFTNRNNPCGCDSNCYHLEYDGNKIFCACNACYREFAIIQKEQVKELLNDGVWK</sequence>
<evidence type="ECO:0000313" key="4">
    <source>
        <dbReference type="Proteomes" id="UP000283700"/>
    </source>
</evidence>
<dbReference type="AlphaFoldDB" id="A0A374MWN8"/>
<accession>A0A374MWN8</accession>
<evidence type="ECO:0000313" key="3">
    <source>
        <dbReference type="Proteomes" id="UP000262524"/>
    </source>
</evidence>
<dbReference type="Proteomes" id="UP000262524">
    <property type="component" value="Unassembled WGS sequence"/>
</dbReference>
<dbReference type="EMBL" id="QRQO01000006">
    <property type="protein sequence ID" value="RHN16160.1"/>
    <property type="molecule type" value="Genomic_DNA"/>
</dbReference>
<evidence type="ECO:0000313" key="1">
    <source>
        <dbReference type="EMBL" id="RGI75861.1"/>
    </source>
</evidence>